<keyword evidence="4" id="KW-1003">Cell membrane</keyword>
<reference evidence="9 10" key="1">
    <citation type="submission" date="2024-02" db="EMBL/GenBank/DDBJ databases">
        <title>Genome and pathogenicity analysis of Helicobacter mastomyrinus isolated from mice.</title>
        <authorList>
            <person name="Zhu L."/>
        </authorList>
    </citation>
    <scope>NUCLEOTIDE SEQUENCE [LARGE SCALE GENOMIC DNA]</scope>
    <source>
        <strain evidence="9 10">Hm-17</strain>
    </source>
</reference>
<evidence type="ECO:0000256" key="6">
    <source>
        <dbReference type="ARBA" id="ARBA00022989"/>
    </source>
</evidence>
<comment type="similarity">
    <text evidence="2">Belongs to the major facilitator superfamily.</text>
</comment>
<evidence type="ECO:0000256" key="3">
    <source>
        <dbReference type="ARBA" id="ARBA00022448"/>
    </source>
</evidence>
<dbReference type="SUPFAM" id="SSF103473">
    <property type="entry name" value="MFS general substrate transporter"/>
    <property type="match status" value="1"/>
</dbReference>
<evidence type="ECO:0000256" key="5">
    <source>
        <dbReference type="ARBA" id="ARBA00022692"/>
    </source>
</evidence>
<keyword evidence="10" id="KW-1185">Reference proteome</keyword>
<name>A0ABZ3F7L3_9HELI</name>
<dbReference type="PANTHER" id="PTHR43271:SF1">
    <property type="entry name" value="INNER MEMBRANE TRANSPORT PROTEIN YNFM"/>
    <property type="match status" value="1"/>
</dbReference>
<keyword evidence="3" id="KW-0813">Transport</keyword>
<dbReference type="InterPro" id="IPR011701">
    <property type="entry name" value="MFS"/>
</dbReference>
<dbReference type="InterPro" id="IPR036259">
    <property type="entry name" value="MFS_trans_sf"/>
</dbReference>
<evidence type="ECO:0000313" key="9">
    <source>
        <dbReference type="EMBL" id="XAM18399.1"/>
    </source>
</evidence>
<evidence type="ECO:0000256" key="1">
    <source>
        <dbReference type="ARBA" id="ARBA00004651"/>
    </source>
</evidence>
<evidence type="ECO:0000256" key="8">
    <source>
        <dbReference type="SAM" id="Phobius"/>
    </source>
</evidence>
<comment type="subcellular location">
    <subcellularLocation>
        <location evidence="1">Cell membrane</location>
        <topology evidence="1">Multi-pass membrane protein</topology>
    </subcellularLocation>
</comment>
<dbReference type="EMBL" id="CP145316">
    <property type="protein sequence ID" value="XAM18399.1"/>
    <property type="molecule type" value="Genomic_DNA"/>
</dbReference>
<feature type="transmembrane region" description="Helical" evidence="8">
    <location>
        <begin position="138"/>
        <end position="160"/>
    </location>
</feature>
<accession>A0ABZ3F7L3</accession>
<evidence type="ECO:0000256" key="4">
    <source>
        <dbReference type="ARBA" id="ARBA00022475"/>
    </source>
</evidence>
<keyword evidence="5 8" id="KW-0812">Transmembrane</keyword>
<evidence type="ECO:0000313" key="10">
    <source>
        <dbReference type="Proteomes" id="UP001434737"/>
    </source>
</evidence>
<keyword evidence="7 8" id="KW-0472">Membrane</keyword>
<evidence type="ECO:0000256" key="7">
    <source>
        <dbReference type="ARBA" id="ARBA00023136"/>
    </source>
</evidence>
<organism evidence="9 10">
    <name type="scientific">Helicobacter mastomyrinus</name>
    <dbReference type="NCBI Taxonomy" id="287948"/>
    <lineage>
        <taxon>Bacteria</taxon>
        <taxon>Pseudomonadati</taxon>
        <taxon>Campylobacterota</taxon>
        <taxon>Epsilonproteobacteria</taxon>
        <taxon>Campylobacterales</taxon>
        <taxon>Helicobacteraceae</taxon>
        <taxon>Helicobacter</taxon>
    </lineage>
</organism>
<gene>
    <name evidence="9" type="ORF">V3I05_01570</name>
</gene>
<proteinExistence type="inferred from homology"/>
<dbReference type="Gene3D" id="1.20.1250.20">
    <property type="entry name" value="MFS general substrate transporter like domains"/>
    <property type="match status" value="1"/>
</dbReference>
<dbReference type="RefSeq" id="WP_343353803.1">
    <property type="nucleotide sequence ID" value="NZ_CP145316.1"/>
</dbReference>
<protein>
    <submittedName>
        <fullName evidence="9">MFS transporter</fullName>
    </submittedName>
</protein>
<dbReference type="Pfam" id="PF07690">
    <property type="entry name" value="MFS_1"/>
    <property type="match status" value="1"/>
</dbReference>
<evidence type="ECO:0000256" key="2">
    <source>
        <dbReference type="ARBA" id="ARBA00008335"/>
    </source>
</evidence>
<feature type="transmembrane region" description="Helical" evidence="8">
    <location>
        <begin position="58"/>
        <end position="74"/>
    </location>
</feature>
<dbReference type="Proteomes" id="UP001434737">
    <property type="component" value="Chromosome"/>
</dbReference>
<keyword evidence="6 8" id="KW-1133">Transmembrane helix</keyword>
<sequence>MGAKQAVLNTLPFHTRDIFPHITQAQNGWFYLRYRASIVVSLLAYSIAKIYEGKRKTIVLSLIFFVLGLCVFLIDSVMWIYVGMFIMCFSSFIAHSVLNALNSSLSTHHKGVLSGLYLSFYYTDSTLGSYLSSFVFEILGWEIFIFCIALLLGETSAVFYRIKERV</sequence>
<dbReference type="PANTHER" id="PTHR43271">
    <property type="entry name" value="BLL2771 PROTEIN"/>
    <property type="match status" value="1"/>
</dbReference>